<dbReference type="PANTHER" id="PTHR11739">
    <property type="entry name" value="CITRATE SYNTHASE"/>
    <property type="match status" value="1"/>
</dbReference>
<evidence type="ECO:0000313" key="6">
    <source>
        <dbReference type="EMBL" id="SEN97399.1"/>
    </source>
</evidence>
<gene>
    <name evidence="6" type="ORF">SAMN05192533_1347</name>
</gene>
<comment type="pathway">
    <text evidence="1">Carbohydrate metabolism; tricarboxylic acid cycle.</text>
</comment>
<keyword evidence="4 5" id="KW-0808">Transferase</keyword>
<dbReference type="Gene3D" id="1.10.230.10">
    <property type="entry name" value="Cytochrome P450-Terp, domain 2"/>
    <property type="match status" value="1"/>
</dbReference>
<dbReference type="Proteomes" id="UP000198553">
    <property type="component" value="Unassembled WGS sequence"/>
</dbReference>
<dbReference type="InterPro" id="IPR019810">
    <property type="entry name" value="Citrate_synthase_AS"/>
</dbReference>
<dbReference type="GO" id="GO:0005829">
    <property type="term" value="C:cytosol"/>
    <property type="evidence" value="ECO:0007669"/>
    <property type="project" value="TreeGrafter"/>
</dbReference>
<evidence type="ECO:0000256" key="5">
    <source>
        <dbReference type="RuleBase" id="RU003406"/>
    </source>
</evidence>
<dbReference type="InterPro" id="IPR016143">
    <property type="entry name" value="Citrate_synth-like_sm_a-sub"/>
</dbReference>
<sequence>MSKTKYPIHYFINDTMLDEIGTLDNIEPWIIKKIENGEKLMGFGHRIYKTNDPRADALKEVAENLAGESDWFDLAVAL</sequence>
<dbReference type="GO" id="GO:0036440">
    <property type="term" value="F:citrate synthase activity"/>
    <property type="evidence" value="ECO:0007669"/>
    <property type="project" value="UniProtKB-EC"/>
</dbReference>
<dbReference type="STRING" id="930146.SAMN05192533_1347"/>
<evidence type="ECO:0000313" key="7">
    <source>
        <dbReference type="Proteomes" id="UP000198553"/>
    </source>
</evidence>
<dbReference type="PANTHER" id="PTHR11739:SF4">
    <property type="entry name" value="CITRATE SYNTHASE, PEROXISOMAL"/>
    <property type="match status" value="1"/>
</dbReference>
<dbReference type="GO" id="GO:0005975">
    <property type="term" value="P:carbohydrate metabolic process"/>
    <property type="evidence" value="ECO:0007669"/>
    <property type="project" value="TreeGrafter"/>
</dbReference>
<dbReference type="InterPro" id="IPR036969">
    <property type="entry name" value="Citrate_synthase_sf"/>
</dbReference>
<evidence type="ECO:0000256" key="3">
    <source>
        <dbReference type="ARBA" id="ARBA00012972"/>
    </source>
</evidence>
<keyword evidence="7" id="KW-1185">Reference proteome</keyword>
<dbReference type="EC" id="2.3.3.16" evidence="3"/>
<evidence type="ECO:0000256" key="4">
    <source>
        <dbReference type="ARBA" id="ARBA00022679"/>
    </source>
</evidence>
<dbReference type="PROSITE" id="PS00480">
    <property type="entry name" value="CITRATE_SYNTHASE"/>
    <property type="match status" value="1"/>
</dbReference>
<name>A0A1H8KX17_9BACI</name>
<accession>A0A1H8KX17</accession>
<dbReference type="InterPro" id="IPR002020">
    <property type="entry name" value="Citrate_synthase"/>
</dbReference>
<dbReference type="EMBL" id="FOBW01000034">
    <property type="protein sequence ID" value="SEN97399.1"/>
    <property type="molecule type" value="Genomic_DNA"/>
</dbReference>
<proteinExistence type="inferred from homology"/>
<reference evidence="7" key="1">
    <citation type="submission" date="2016-10" db="EMBL/GenBank/DDBJ databases">
        <authorList>
            <person name="Varghese N."/>
            <person name="Submissions S."/>
        </authorList>
    </citation>
    <scope>NUCLEOTIDE SEQUENCE [LARGE SCALE GENOMIC DNA]</scope>
    <source>
        <strain evidence="7">B48,IBRC-M 10115,DSM 25386,CECT 8001</strain>
    </source>
</reference>
<dbReference type="SUPFAM" id="SSF48256">
    <property type="entry name" value="Citrate synthase"/>
    <property type="match status" value="1"/>
</dbReference>
<dbReference type="UniPathway" id="UPA00223"/>
<evidence type="ECO:0000256" key="1">
    <source>
        <dbReference type="ARBA" id="ARBA00005163"/>
    </source>
</evidence>
<evidence type="ECO:0000256" key="2">
    <source>
        <dbReference type="ARBA" id="ARBA00010566"/>
    </source>
</evidence>
<organism evidence="6 7">
    <name type="scientific">Mesobacillus persicus</name>
    <dbReference type="NCBI Taxonomy" id="930146"/>
    <lineage>
        <taxon>Bacteria</taxon>
        <taxon>Bacillati</taxon>
        <taxon>Bacillota</taxon>
        <taxon>Bacilli</taxon>
        <taxon>Bacillales</taxon>
        <taxon>Bacillaceae</taxon>
        <taxon>Mesobacillus</taxon>
    </lineage>
</organism>
<dbReference type="GO" id="GO:0006099">
    <property type="term" value="P:tricarboxylic acid cycle"/>
    <property type="evidence" value="ECO:0007669"/>
    <property type="project" value="UniProtKB-UniPathway"/>
</dbReference>
<dbReference type="Pfam" id="PF00285">
    <property type="entry name" value="Citrate_synt"/>
    <property type="match status" value="1"/>
</dbReference>
<protein>
    <recommendedName>
        <fullName evidence="3">citrate synthase (unknown stereospecificity)</fullName>
        <ecNumber evidence="3">2.3.3.16</ecNumber>
    </recommendedName>
</protein>
<dbReference type="AlphaFoldDB" id="A0A1H8KX17"/>
<comment type="similarity">
    <text evidence="2 5">Belongs to the citrate synthase family.</text>
</comment>